<feature type="compositionally biased region" description="Polar residues" evidence="1">
    <location>
        <begin position="514"/>
        <end position="525"/>
    </location>
</feature>
<keyword evidence="4" id="KW-1185">Reference proteome</keyword>
<dbReference type="EMBL" id="JAVHNQ010000005">
    <property type="protein sequence ID" value="KAK6347095.1"/>
    <property type="molecule type" value="Genomic_DNA"/>
</dbReference>
<evidence type="ECO:0000259" key="2">
    <source>
        <dbReference type="SMART" id="SM00976"/>
    </source>
</evidence>
<dbReference type="Gene3D" id="2.40.50.140">
    <property type="entry name" value="Nucleic acid-binding proteins"/>
    <property type="match status" value="1"/>
</dbReference>
<feature type="compositionally biased region" description="Acidic residues" evidence="1">
    <location>
        <begin position="241"/>
        <end position="251"/>
    </location>
</feature>
<dbReference type="GO" id="GO:0000781">
    <property type="term" value="C:chromosome, telomeric region"/>
    <property type="evidence" value="ECO:0007669"/>
    <property type="project" value="InterPro"/>
</dbReference>
<evidence type="ECO:0000256" key="1">
    <source>
        <dbReference type="SAM" id="MobiDB-lite"/>
    </source>
</evidence>
<feature type="compositionally biased region" description="Polar residues" evidence="1">
    <location>
        <begin position="165"/>
        <end position="184"/>
    </location>
</feature>
<comment type="caution">
    <text evidence="3">The sequence shown here is derived from an EMBL/GenBank/DDBJ whole genome shotgun (WGS) entry which is preliminary data.</text>
</comment>
<evidence type="ECO:0000313" key="3">
    <source>
        <dbReference type="EMBL" id="KAK6347095.1"/>
    </source>
</evidence>
<feature type="compositionally biased region" description="Acidic residues" evidence="1">
    <location>
        <begin position="736"/>
        <end position="761"/>
    </location>
</feature>
<feature type="region of interest" description="Disordered" evidence="1">
    <location>
        <begin position="158"/>
        <end position="184"/>
    </location>
</feature>
<feature type="compositionally biased region" description="Low complexity" evidence="1">
    <location>
        <begin position="836"/>
        <end position="847"/>
    </location>
</feature>
<feature type="compositionally biased region" description="Acidic residues" evidence="1">
    <location>
        <begin position="658"/>
        <end position="677"/>
    </location>
</feature>
<dbReference type="Proteomes" id="UP001375240">
    <property type="component" value="Unassembled WGS sequence"/>
</dbReference>
<proteinExistence type="predicted"/>
<sequence>MQNIPALRELEPVSLSDLDPSRTPAGEITAVVSLVWPYSSSALRLTAIVAHQDHRRRERRGELKVLFTGYAAESLRRLAIGDVVKLSLEGADWELLPDAQEKDVPWQLRWEKRLRVKVFKDQSAKEPYIDVDRSFGEARLSGVFERIAAAEAIISESQREGSVDFGSQTPQKPSTQASGSWSTSFFGSQQTPINIFAQGRRRLFNTDSDEDDEDVEMGPPSKRARLFEPHQSFRYVSDSPHDDEEEEEDEVVTQRAEDQFFDENSFRTSFRTANESGSRLYVRPDDAANESMDSESFRTALADRSQSSKMYIRPDNSQDDSRRGAKTPEAAGTEIDADTQDTIRETSRDEATSQEIYKIFFGHSPKPPERPEATVDADSVRPLGRLLSTQGSDVSNRVPLAPKSVSSGKASPVDSQGRLSPPTPSALRGVEVESQPMSSFTLEPDRMQPASQTAVGPAMPPPPLQMRRVPLLDTTSLGLAEPITPTLKPAASPALPLPSPFPTSALERGGISFFPSQSTPGTLMETSAERQMKDDPESGTPPPVVPATARAVLAQVQGDAHAGIKQETSSILDTRQTSEVVETTEFTRETITVVKRPSTATTAESTGPHTRIMVEDVFITREDRDTGAQQAAPKQPEVISLLDSSDEYDTGAEAGAISDDEEEDAEFGSEESLEDAAEGNIRDGYIDTSDEDEEDDAGDGHYGEGHNLQEMIEYAEMEEFEFVRHSTPAGEGHAEELEEEDETFNADDPEEEAEEEEEEEASSSKVGNTLVPTPPRPTSYISPSYRARADQNQRQGQNQSPEASASASQTPARRQLEAQSTEGLYGLIMSVMQNLPESSTPTGTPSSQRSRHSESVPRRPSAPSSQGVTPVPEQKQKQRASEAIAIFKDDADSTSTPRPHRRRTLPWRTPRQRVPDAALPRTDPQPARVQSPLPPPPGTEPVRKPTSFSFLNGQGQAKQVASKEQSVARPEAETEPIEEIRRLQRYNTRAKVPAGTVTSLSEFVPLGKLHRLEWDGKVDVMAVNLRNAKVERMEKSPKFYFITLAIIDPSCTDGKGIVVQLMRPYQEALPASVKPGDVLLLRNIRFKSTNHRRSGGSTMSSGWKVWRPRRAKDGTQELVEVPNGGPHVEIGAGELAYANQLWGWWKGIDVDVRVYLINGSVEDGTAKADPQRGSVVKT</sequence>
<dbReference type="GO" id="GO:0003677">
    <property type="term" value="F:DNA binding"/>
    <property type="evidence" value="ECO:0007669"/>
    <property type="project" value="InterPro"/>
</dbReference>
<feature type="compositionally biased region" description="Basic and acidic residues" evidence="1">
    <location>
        <begin position="341"/>
        <end position="351"/>
    </location>
</feature>
<feature type="compositionally biased region" description="Basic and acidic residues" evidence="1">
    <location>
        <begin position="527"/>
        <end position="536"/>
    </location>
</feature>
<feature type="domain" description="Telomeric single stranded DNA binding POT1/Cdc13" evidence="2">
    <location>
        <begin position="1003"/>
        <end position="1146"/>
    </location>
</feature>
<feature type="compositionally biased region" description="Polar residues" evidence="1">
    <location>
        <begin position="946"/>
        <end position="965"/>
    </location>
</feature>
<name>A0AAV9UUF2_9PEZI</name>
<dbReference type="Pfam" id="PF02765">
    <property type="entry name" value="POT1"/>
    <property type="match status" value="1"/>
</dbReference>
<feature type="compositionally biased region" description="Polar residues" evidence="1">
    <location>
        <begin position="566"/>
        <end position="575"/>
    </location>
</feature>
<accession>A0AAV9UUF2</accession>
<organism evidence="3 4">
    <name type="scientific">Orbilia brochopaga</name>
    <dbReference type="NCBI Taxonomy" id="3140254"/>
    <lineage>
        <taxon>Eukaryota</taxon>
        <taxon>Fungi</taxon>
        <taxon>Dikarya</taxon>
        <taxon>Ascomycota</taxon>
        <taxon>Pezizomycotina</taxon>
        <taxon>Orbiliomycetes</taxon>
        <taxon>Orbiliales</taxon>
        <taxon>Orbiliaceae</taxon>
        <taxon>Orbilia</taxon>
    </lineage>
</organism>
<dbReference type="InterPro" id="IPR011564">
    <property type="entry name" value="Telomer_end-bd_POT1/Cdc13"/>
</dbReference>
<dbReference type="GO" id="GO:0000723">
    <property type="term" value="P:telomere maintenance"/>
    <property type="evidence" value="ECO:0007669"/>
    <property type="project" value="InterPro"/>
</dbReference>
<reference evidence="3 4" key="1">
    <citation type="submission" date="2019-10" db="EMBL/GenBank/DDBJ databases">
        <authorList>
            <person name="Palmer J.M."/>
        </authorList>
    </citation>
    <scope>NUCLEOTIDE SEQUENCE [LARGE SCALE GENOMIC DNA]</scope>
    <source>
        <strain evidence="3 4">TWF696</strain>
    </source>
</reference>
<feature type="region of interest" description="Disordered" evidence="1">
    <location>
        <begin position="281"/>
        <end position="435"/>
    </location>
</feature>
<feature type="region of interest" description="Disordered" evidence="1">
    <location>
        <begin position="650"/>
        <end position="705"/>
    </location>
</feature>
<dbReference type="AlphaFoldDB" id="A0AAV9UUF2"/>
<feature type="region of interest" description="Disordered" evidence="1">
    <location>
        <begin position="514"/>
        <end position="542"/>
    </location>
</feature>
<feature type="compositionally biased region" description="Polar residues" evidence="1">
    <location>
        <begin position="404"/>
        <end position="418"/>
    </location>
</feature>
<dbReference type="SUPFAM" id="SSF50249">
    <property type="entry name" value="Nucleic acid-binding proteins"/>
    <property type="match status" value="1"/>
</dbReference>
<evidence type="ECO:0000313" key="4">
    <source>
        <dbReference type="Proteomes" id="UP001375240"/>
    </source>
</evidence>
<dbReference type="SMART" id="SM00976">
    <property type="entry name" value="Telo_bind"/>
    <property type="match status" value="1"/>
</dbReference>
<gene>
    <name evidence="3" type="ORF">TWF696_007174</name>
</gene>
<feature type="compositionally biased region" description="Acidic residues" evidence="1">
    <location>
        <begin position="207"/>
        <end position="216"/>
    </location>
</feature>
<feature type="compositionally biased region" description="Acidic residues" evidence="1">
    <location>
        <begin position="688"/>
        <end position="697"/>
    </location>
</feature>
<feature type="region of interest" description="Disordered" evidence="1">
    <location>
        <begin position="723"/>
        <end position="975"/>
    </location>
</feature>
<feature type="region of interest" description="Disordered" evidence="1">
    <location>
        <begin position="205"/>
        <end position="252"/>
    </location>
</feature>
<feature type="region of interest" description="Disordered" evidence="1">
    <location>
        <begin position="560"/>
        <end position="580"/>
    </location>
</feature>
<feature type="compositionally biased region" description="Polar residues" evidence="1">
    <location>
        <begin position="790"/>
        <end position="822"/>
    </location>
</feature>
<protein>
    <recommendedName>
        <fullName evidence="2">Telomeric single stranded DNA binding POT1/Cdc13 domain-containing protein</fullName>
    </recommendedName>
</protein>
<dbReference type="InterPro" id="IPR012340">
    <property type="entry name" value="NA-bd_OB-fold"/>
</dbReference>